<gene>
    <name evidence="2" type="ORF">NSPZN2_70197</name>
</gene>
<dbReference type="Proteomes" id="UP000675880">
    <property type="component" value="Unassembled WGS sequence"/>
</dbReference>
<feature type="region of interest" description="Disordered" evidence="1">
    <location>
        <begin position="1"/>
        <end position="35"/>
    </location>
</feature>
<keyword evidence="3" id="KW-1185">Reference proteome</keyword>
<organism evidence="2 3">
    <name type="scientific">Nitrospira defluvii</name>
    <dbReference type="NCBI Taxonomy" id="330214"/>
    <lineage>
        <taxon>Bacteria</taxon>
        <taxon>Pseudomonadati</taxon>
        <taxon>Nitrospirota</taxon>
        <taxon>Nitrospiria</taxon>
        <taxon>Nitrospirales</taxon>
        <taxon>Nitrospiraceae</taxon>
        <taxon>Nitrospira</taxon>
    </lineage>
</organism>
<evidence type="ECO:0000256" key="1">
    <source>
        <dbReference type="SAM" id="MobiDB-lite"/>
    </source>
</evidence>
<evidence type="ECO:0000313" key="3">
    <source>
        <dbReference type="Proteomes" id="UP000675880"/>
    </source>
</evidence>
<protein>
    <submittedName>
        <fullName evidence="2">Uncharacterized protein</fullName>
    </submittedName>
</protein>
<reference evidence="2 3" key="1">
    <citation type="submission" date="2021-02" db="EMBL/GenBank/DDBJ databases">
        <authorList>
            <person name="Han P."/>
        </authorList>
    </citation>
    <scope>NUCLEOTIDE SEQUENCE [LARGE SCALE GENOMIC DNA]</scope>
    <source>
        <strain evidence="2">Candidatus Nitrospira sp. ZN2</strain>
    </source>
</reference>
<accession>A0ABM8SAW7</accession>
<sequence>MPMSGTTIPGIGFGPTGTRTGSSTETASCTSASRASMTFPLQRRNANTAGHWALVPKATLPYPTSACEGQRERDTQWPADIRQGSPSRCDHGSGHRKSPCDHVVLGQGDVRGPDP</sequence>
<comment type="caution">
    <text evidence="2">The sequence shown here is derived from an EMBL/GenBank/DDBJ whole genome shotgun (WGS) entry which is preliminary data.</text>
</comment>
<dbReference type="EMBL" id="CAJNBJ010000020">
    <property type="protein sequence ID" value="CAE6798202.1"/>
    <property type="molecule type" value="Genomic_DNA"/>
</dbReference>
<evidence type="ECO:0000313" key="2">
    <source>
        <dbReference type="EMBL" id="CAE6798202.1"/>
    </source>
</evidence>
<feature type="region of interest" description="Disordered" evidence="1">
    <location>
        <begin position="64"/>
        <end position="115"/>
    </location>
</feature>
<name>A0ABM8SAW7_9BACT</name>
<proteinExistence type="predicted"/>